<dbReference type="CDD" id="cd00093">
    <property type="entry name" value="HTH_XRE"/>
    <property type="match status" value="1"/>
</dbReference>
<dbReference type="InterPro" id="IPR001387">
    <property type="entry name" value="Cro/C1-type_HTH"/>
</dbReference>
<dbReference type="GO" id="GO:0003677">
    <property type="term" value="F:DNA binding"/>
    <property type="evidence" value="ECO:0007669"/>
    <property type="project" value="InterPro"/>
</dbReference>
<name>A0A2A7ALR3_9FIRM</name>
<gene>
    <name evidence="1" type="ORF">CGS58_13095</name>
</gene>
<dbReference type="AlphaFoldDB" id="A0A2A7ALR3"/>
<proteinExistence type="predicted"/>
<evidence type="ECO:0000313" key="2">
    <source>
        <dbReference type="Proteomes" id="UP000220005"/>
    </source>
</evidence>
<dbReference type="RefSeq" id="WP_097840155.1">
    <property type="nucleotide sequence ID" value="NZ_NMTY01000032.1"/>
</dbReference>
<accession>A0A2A7ALR3</accession>
<sequence length="107" mass="11898">MYTSAELFNMAADPEASMAAFLNSITLSVPDDASDCIDLDAEKERLSVIWDLAHLSMRELVDRTGLSQTAFAKRAGIPLRTVQNWCAGSRDCPAYVRFLLAEHYNLL</sequence>
<dbReference type="InterPro" id="IPR010982">
    <property type="entry name" value="Lambda_DNA-bd_dom_sf"/>
</dbReference>
<dbReference type="EMBL" id="NMTY01000032">
    <property type="protein sequence ID" value="PDX80154.1"/>
    <property type="molecule type" value="Genomic_DNA"/>
</dbReference>
<organism evidence="1 2">
    <name type="scientific">Faecalibacterium prausnitzii</name>
    <dbReference type="NCBI Taxonomy" id="853"/>
    <lineage>
        <taxon>Bacteria</taxon>
        <taxon>Bacillati</taxon>
        <taxon>Bacillota</taxon>
        <taxon>Clostridia</taxon>
        <taxon>Eubacteriales</taxon>
        <taxon>Oscillospiraceae</taxon>
        <taxon>Faecalibacterium</taxon>
    </lineage>
</organism>
<reference evidence="1 2" key="1">
    <citation type="journal article" date="2017" name="Front. Microbiol.">
        <title>New Insights into the Diversity of the Genus Faecalibacterium.</title>
        <authorList>
            <person name="Benevides L."/>
            <person name="Burman S."/>
            <person name="Martin R."/>
            <person name="Robert V."/>
            <person name="Thomas M."/>
            <person name="Miquel S."/>
            <person name="Chain F."/>
            <person name="Sokol H."/>
            <person name="Bermudez-Humaran L.G."/>
            <person name="Morrison M."/>
            <person name="Langella P."/>
            <person name="Azevedo V.A."/>
            <person name="Chatel J.M."/>
            <person name="Soares S."/>
        </authorList>
    </citation>
    <scope>NUCLEOTIDE SEQUENCE [LARGE SCALE GENOMIC DNA]</scope>
    <source>
        <strain evidence="1 2">CNCM I 4575</strain>
    </source>
</reference>
<dbReference type="Gene3D" id="1.10.260.40">
    <property type="entry name" value="lambda repressor-like DNA-binding domains"/>
    <property type="match status" value="1"/>
</dbReference>
<dbReference type="Proteomes" id="UP000220005">
    <property type="component" value="Unassembled WGS sequence"/>
</dbReference>
<dbReference type="SUPFAM" id="SSF47413">
    <property type="entry name" value="lambda repressor-like DNA-binding domains"/>
    <property type="match status" value="1"/>
</dbReference>
<protein>
    <submittedName>
        <fullName evidence="1">Uncharacterized protein</fullName>
    </submittedName>
</protein>
<comment type="caution">
    <text evidence="1">The sequence shown here is derived from an EMBL/GenBank/DDBJ whole genome shotgun (WGS) entry which is preliminary data.</text>
</comment>
<evidence type="ECO:0000313" key="1">
    <source>
        <dbReference type="EMBL" id="PDX80154.1"/>
    </source>
</evidence>